<dbReference type="RefSeq" id="WP_322346998.1">
    <property type="nucleotide sequence ID" value="NZ_CP129968.2"/>
</dbReference>
<keyword evidence="1" id="KW-0175">Coiled coil</keyword>
<proteinExistence type="predicted"/>
<evidence type="ECO:0000256" key="1">
    <source>
        <dbReference type="SAM" id="Coils"/>
    </source>
</evidence>
<organism evidence="3">
    <name type="scientific">Marivirga arenosa</name>
    <dbReference type="NCBI Taxonomy" id="3059076"/>
    <lineage>
        <taxon>Bacteria</taxon>
        <taxon>Pseudomonadati</taxon>
        <taxon>Bacteroidota</taxon>
        <taxon>Cytophagia</taxon>
        <taxon>Cytophagales</taxon>
        <taxon>Marivirgaceae</taxon>
        <taxon>Marivirga</taxon>
    </lineage>
</organism>
<dbReference type="AlphaFoldDB" id="A0AA49GDW4"/>
<dbReference type="KEGG" id="marp:QYS47_18615"/>
<evidence type="ECO:0000313" key="3">
    <source>
        <dbReference type="EMBL" id="WKK79426.2"/>
    </source>
</evidence>
<dbReference type="Proteomes" id="UP001232019">
    <property type="component" value="Chromosome"/>
</dbReference>
<sequence>MNTAENSMKKPVNFIHQFLSAMDKISEEKSFNPTHVSLYVSLFTRWNLNHFRNPISINREEVMTISKIGSKNTYHKCLKDLQKSGFIDYLPSHNPMKGSQINMLKISTTTDTSTEQVVDKYNTTTTQVVSPSLNNINSINNTKNIDIGSNKNSTKKFKPPKLDEVKNYLKEKSKEYELQKKEIDQEAEKFLNYYSAKGWIVGKNSKMKDWQAALRNWLLNYKKFNPSDTKQNQAGHLHNNEIKDYDIPL</sequence>
<feature type="coiled-coil region" evidence="1">
    <location>
        <begin position="162"/>
        <end position="189"/>
    </location>
</feature>
<feature type="compositionally biased region" description="Basic and acidic residues" evidence="2">
    <location>
        <begin position="238"/>
        <end position="249"/>
    </location>
</feature>
<accession>A0AA49GDW4</accession>
<evidence type="ECO:0000256" key="2">
    <source>
        <dbReference type="SAM" id="MobiDB-lite"/>
    </source>
</evidence>
<name>A0AA49GDW4_9BACT</name>
<gene>
    <name evidence="3" type="ORF">QYS47_18615</name>
</gene>
<dbReference type="EMBL" id="CP129968">
    <property type="protein sequence ID" value="WKK79426.2"/>
    <property type="molecule type" value="Genomic_DNA"/>
</dbReference>
<protein>
    <submittedName>
        <fullName evidence="3">Uncharacterized protein</fullName>
    </submittedName>
</protein>
<feature type="region of interest" description="Disordered" evidence="2">
    <location>
        <begin position="230"/>
        <end position="249"/>
    </location>
</feature>
<reference evidence="3" key="1">
    <citation type="submission" date="2023-08" db="EMBL/GenBank/DDBJ databases">
        <title>Comparative genomics and taxonomic characterization of three novel marine species of genus Marivirga.</title>
        <authorList>
            <person name="Muhammad N."/>
            <person name="Kim S.-G."/>
        </authorList>
    </citation>
    <scope>NUCLEOTIDE SEQUENCE</scope>
    <source>
        <strain evidence="3">BKB1-2</strain>
    </source>
</reference>